<dbReference type="InterPro" id="IPR003953">
    <property type="entry name" value="FAD-dep_OxRdtase_2_FAD-bd"/>
</dbReference>
<dbReference type="EMBL" id="JACHMN010000003">
    <property type="protein sequence ID" value="MBB5872704.1"/>
    <property type="molecule type" value="Genomic_DNA"/>
</dbReference>
<dbReference type="Gene3D" id="3.50.50.60">
    <property type="entry name" value="FAD/NAD(P)-binding domain"/>
    <property type="match status" value="1"/>
</dbReference>
<keyword evidence="5" id="KW-1185">Reference proteome</keyword>
<dbReference type="RefSeq" id="WP_221470538.1">
    <property type="nucleotide sequence ID" value="NZ_JACHMN010000003.1"/>
</dbReference>
<gene>
    <name evidence="4" type="ORF">F4553_006138</name>
</gene>
<sequence>MRDVDVLVIGSGPGGQKAAVAAKPGRRVAIVERGEHGRWSPHRAALAGLAADSRGRIAVEPTPAESYTVAVLDVTNKMRHIASLRD</sequence>
<protein>
    <submittedName>
        <fullName evidence="4">Succinate dehydrogenase/fumarate reductase flavoprotein subunit</fullName>
    </submittedName>
</protein>
<dbReference type="InterPro" id="IPR036188">
    <property type="entry name" value="FAD/NAD-bd_sf"/>
</dbReference>
<dbReference type="AlphaFoldDB" id="A0A841BX22"/>
<accession>A0A841BX22</accession>
<evidence type="ECO:0000313" key="4">
    <source>
        <dbReference type="EMBL" id="MBB5872704.1"/>
    </source>
</evidence>
<comment type="caution">
    <text evidence="4">The sequence shown here is derived from an EMBL/GenBank/DDBJ whole genome shotgun (WGS) entry which is preliminary data.</text>
</comment>
<reference evidence="4 5" key="1">
    <citation type="submission" date="2020-08" db="EMBL/GenBank/DDBJ databases">
        <title>Sequencing the genomes of 1000 actinobacteria strains.</title>
        <authorList>
            <person name="Klenk H.-P."/>
        </authorList>
    </citation>
    <scope>NUCLEOTIDE SEQUENCE [LARGE SCALE GENOMIC DNA]</scope>
    <source>
        <strain evidence="4 5">DSM 45362</strain>
    </source>
</reference>
<proteinExistence type="predicted"/>
<name>A0A841BX22_9ACTN</name>
<dbReference type="SUPFAM" id="SSF51905">
    <property type="entry name" value="FAD/NAD(P)-binding domain"/>
    <property type="match status" value="1"/>
</dbReference>
<feature type="domain" description="FAD-dependent oxidoreductase 2 FAD-binding" evidence="3">
    <location>
        <begin position="5"/>
        <end position="44"/>
    </location>
</feature>
<evidence type="ECO:0000256" key="1">
    <source>
        <dbReference type="ARBA" id="ARBA00022630"/>
    </source>
</evidence>
<dbReference type="Pfam" id="PF00890">
    <property type="entry name" value="FAD_binding_2"/>
    <property type="match status" value="1"/>
</dbReference>
<dbReference type="GO" id="GO:0016491">
    <property type="term" value="F:oxidoreductase activity"/>
    <property type="evidence" value="ECO:0007669"/>
    <property type="project" value="UniProtKB-KW"/>
</dbReference>
<organism evidence="4 5">
    <name type="scientific">Allocatelliglobosispora scoriae</name>
    <dbReference type="NCBI Taxonomy" id="643052"/>
    <lineage>
        <taxon>Bacteria</taxon>
        <taxon>Bacillati</taxon>
        <taxon>Actinomycetota</taxon>
        <taxon>Actinomycetes</taxon>
        <taxon>Micromonosporales</taxon>
        <taxon>Micromonosporaceae</taxon>
        <taxon>Allocatelliglobosispora</taxon>
    </lineage>
</organism>
<evidence type="ECO:0000313" key="5">
    <source>
        <dbReference type="Proteomes" id="UP000587527"/>
    </source>
</evidence>
<keyword evidence="2" id="KW-0560">Oxidoreductase</keyword>
<keyword evidence="1" id="KW-0285">Flavoprotein</keyword>
<evidence type="ECO:0000256" key="2">
    <source>
        <dbReference type="ARBA" id="ARBA00023002"/>
    </source>
</evidence>
<evidence type="ECO:0000259" key="3">
    <source>
        <dbReference type="Pfam" id="PF00890"/>
    </source>
</evidence>
<dbReference type="Proteomes" id="UP000587527">
    <property type="component" value="Unassembled WGS sequence"/>
</dbReference>